<gene>
    <name evidence="3" type="ORF">EIP91_009356</name>
</gene>
<feature type="signal peptide" evidence="2">
    <location>
        <begin position="1"/>
        <end position="20"/>
    </location>
</feature>
<comment type="caution">
    <text evidence="3">The sequence shown here is derived from an EMBL/GenBank/DDBJ whole genome shotgun (WGS) entry which is preliminary data.</text>
</comment>
<dbReference type="AlphaFoldDB" id="A0A4R0RMU8"/>
<feature type="chain" id="PRO_5020347945" evidence="2">
    <location>
        <begin position="21"/>
        <end position="129"/>
    </location>
</feature>
<name>A0A4R0RMU8_9APHY</name>
<keyword evidence="4" id="KW-1185">Reference proteome</keyword>
<protein>
    <submittedName>
        <fullName evidence="3">Uncharacterized protein</fullName>
    </submittedName>
</protein>
<organism evidence="3 4">
    <name type="scientific">Steccherinum ochraceum</name>
    <dbReference type="NCBI Taxonomy" id="92696"/>
    <lineage>
        <taxon>Eukaryota</taxon>
        <taxon>Fungi</taxon>
        <taxon>Dikarya</taxon>
        <taxon>Basidiomycota</taxon>
        <taxon>Agaricomycotina</taxon>
        <taxon>Agaricomycetes</taxon>
        <taxon>Polyporales</taxon>
        <taxon>Steccherinaceae</taxon>
        <taxon>Steccherinum</taxon>
    </lineage>
</organism>
<dbReference type="Proteomes" id="UP000292702">
    <property type="component" value="Unassembled WGS sequence"/>
</dbReference>
<proteinExistence type="predicted"/>
<keyword evidence="2" id="KW-0732">Signal</keyword>
<evidence type="ECO:0000256" key="2">
    <source>
        <dbReference type="SAM" id="SignalP"/>
    </source>
</evidence>
<evidence type="ECO:0000313" key="3">
    <source>
        <dbReference type="EMBL" id="TCD68966.1"/>
    </source>
</evidence>
<feature type="region of interest" description="Disordered" evidence="1">
    <location>
        <begin position="39"/>
        <end position="64"/>
    </location>
</feature>
<reference evidence="3 4" key="1">
    <citation type="submission" date="2018-11" db="EMBL/GenBank/DDBJ databases">
        <title>Genome assembly of Steccherinum ochraceum LE-BIN_3174, the white-rot fungus of the Steccherinaceae family (The Residual Polyporoid clade, Polyporales, Basidiomycota).</title>
        <authorList>
            <person name="Fedorova T.V."/>
            <person name="Glazunova O.A."/>
            <person name="Landesman E.O."/>
            <person name="Moiseenko K.V."/>
            <person name="Psurtseva N.V."/>
            <person name="Savinova O.S."/>
            <person name="Shakhova N.V."/>
            <person name="Tyazhelova T.V."/>
            <person name="Vasina D.V."/>
        </authorList>
    </citation>
    <scope>NUCLEOTIDE SEQUENCE [LARGE SCALE GENOMIC DNA]</scope>
    <source>
        <strain evidence="3 4">LE-BIN_3174</strain>
    </source>
</reference>
<sequence>MKLSTSALLVLVVIAQCIVAYPLQRKDLDADDPFFGFDTTKESSGQSSEDVFRGPYPSSTEARSLSADGRGAIKTLKEARCFDEGDDLTVDGPLLGYFRPHAAKCAEDDLSADGPFRGLYLSSKEARSV</sequence>
<evidence type="ECO:0000313" key="4">
    <source>
        <dbReference type="Proteomes" id="UP000292702"/>
    </source>
</evidence>
<accession>A0A4R0RMU8</accession>
<dbReference type="EMBL" id="RWJN01000053">
    <property type="protein sequence ID" value="TCD68966.1"/>
    <property type="molecule type" value="Genomic_DNA"/>
</dbReference>
<evidence type="ECO:0000256" key="1">
    <source>
        <dbReference type="SAM" id="MobiDB-lite"/>
    </source>
</evidence>